<dbReference type="SMART" id="SM00034">
    <property type="entry name" value="CLECT"/>
    <property type="match status" value="1"/>
</dbReference>
<dbReference type="InParanoid" id="A0A7N4PPT7"/>
<keyword evidence="2" id="KW-0964">Secreted</keyword>
<dbReference type="InterPro" id="IPR051663">
    <property type="entry name" value="CLec_Tetranectin-domain"/>
</dbReference>
<evidence type="ECO:0000313" key="8">
    <source>
        <dbReference type="Proteomes" id="UP000007648"/>
    </source>
</evidence>
<evidence type="ECO:0000259" key="6">
    <source>
        <dbReference type="PROSITE" id="PS50041"/>
    </source>
</evidence>
<proteinExistence type="predicted"/>
<keyword evidence="3" id="KW-0732">Signal</keyword>
<dbReference type="GeneTree" id="ENSGT00940000156653"/>
<name>A0A7N4PPT7_SARHA</name>
<sequence>MRVLKLESGNFLENQSSITDEQLKNISELQMRVLKLETALDLYGSAVQVGKKFFATSGLASDFSTANKTCYMFGGAIATPRNADENAAILKLVIKHNTYGFIGLMEGKTQGTFHYLDGTTLRYSNWYPGTPDGQGSENCVEMYTDGTWNDRYCSKSRLTLCEF</sequence>
<evidence type="ECO:0000256" key="5">
    <source>
        <dbReference type="ARBA" id="ARBA00023157"/>
    </source>
</evidence>
<keyword evidence="4" id="KW-0430">Lectin</keyword>
<dbReference type="InterPro" id="IPR016187">
    <property type="entry name" value="CTDL_fold"/>
</dbReference>
<reference evidence="7" key="3">
    <citation type="submission" date="2025-09" db="UniProtKB">
        <authorList>
            <consortium name="Ensembl"/>
        </authorList>
    </citation>
    <scope>IDENTIFICATION</scope>
</reference>
<dbReference type="Gene3D" id="3.10.100.10">
    <property type="entry name" value="Mannose-Binding Protein A, subunit A"/>
    <property type="match status" value="1"/>
</dbReference>
<dbReference type="PANTHER" id="PTHR22799:SF1">
    <property type="entry name" value="C-TYPE LECTIN DOMAIN FAMILY 11 MEMBER A"/>
    <property type="match status" value="1"/>
</dbReference>
<evidence type="ECO:0000256" key="4">
    <source>
        <dbReference type="ARBA" id="ARBA00022734"/>
    </source>
</evidence>
<accession>A0A7N4PPT7</accession>
<organism evidence="7 8">
    <name type="scientific">Sarcophilus harrisii</name>
    <name type="common">Tasmanian devil</name>
    <name type="synonym">Sarcophilus laniarius</name>
    <dbReference type="NCBI Taxonomy" id="9305"/>
    <lineage>
        <taxon>Eukaryota</taxon>
        <taxon>Metazoa</taxon>
        <taxon>Chordata</taxon>
        <taxon>Craniata</taxon>
        <taxon>Vertebrata</taxon>
        <taxon>Euteleostomi</taxon>
        <taxon>Mammalia</taxon>
        <taxon>Metatheria</taxon>
        <taxon>Dasyuromorphia</taxon>
        <taxon>Dasyuridae</taxon>
        <taxon>Sarcophilus</taxon>
    </lineage>
</organism>
<dbReference type="InterPro" id="IPR016186">
    <property type="entry name" value="C-type_lectin-like/link_sf"/>
</dbReference>
<dbReference type="InterPro" id="IPR001304">
    <property type="entry name" value="C-type_lectin-like"/>
</dbReference>
<dbReference type="Pfam" id="PF00059">
    <property type="entry name" value="Lectin_C"/>
    <property type="match status" value="1"/>
</dbReference>
<keyword evidence="8" id="KW-1185">Reference proteome</keyword>
<dbReference type="GO" id="GO:0001503">
    <property type="term" value="P:ossification"/>
    <property type="evidence" value="ECO:0007669"/>
    <property type="project" value="TreeGrafter"/>
</dbReference>
<dbReference type="InterPro" id="IPR018378">
    <property type="entry name" value="C-type_lectin_CS"/>
</dbReference>
<comment type="subcellular location">
    <subcellularLocation>
        <location evidence="1">Secreted</location>
    </subcellularLocation>
</comment>
<dbReference type="PROSITE" id="PS00615">
    <property type="entry name" value="C_TYPE_LECTIN_1"/>
    <property type="match status" value="1"/>
</dbReference>
<evidence type="ECO:0000256" key="2">
    <source>
        <dbReference type="ARBA" id="ARBA00022525"/>
    </source>
</evidence>
<dbReference type="GO" id="GO:0030246">
    <property type="term" value="F:carbohydrate binding"/>
    <property type="evidence" value="ECO:0007669"/>
    <property type="project" value="UniProtKB-KW"/>
</dbReference>
<reference evidence="7 8" key="1">
    <citation type="journal article" date="2011" name="Proc. Natl. Acad. Sci. U.S.A.">
        <title>Genetic diversity and population structure of the endangered marsupial Sarcophilus harrisii (Tasmanian devil).</title>
        <authorList>
            <person name="Miller W."/>
            <person name="Hayes V.M."/>
            <person name="Ratan A."/>
            <person name="Petersen D.C."/>
            <person name="Wittekindt N.E."/>
            <person name="Miller J."/>
            <person name="Walenz B."/>
            <person name="Knight J."/>
            <person name="Qi J."/>
            <person name="Zhao F."/>
            <person name="Wang Q."/>
            <person name="Bedoya-Reina O.C."/>
            <person name="Katiyar N."/>
            <person name="Tomsho L.P."/>
            <person name="Kasson L.M."/>
            <person name="Hardie R.A."/>
            <person name="Woodbridge P."/>
            <person name="Tindall E.A."/>
            <person name="Bertelsen M.F."/>
            <person name="Dixon D."/>
            <person name="Pyecroft S."/>
            <person name="Helgen K.M."/>
            <person name="Lesk A.M."/>
            <person name="Pringle T.H."/>
            <person name="Patterson N."/>
            <person name="Zhang Y."/>
            <person name="Kreiss A."/>
            <person name="Woods G.M."/>
            <person name="Jones M.E."/>
            <person name="Schuster S.C."/>
        </authorList>
    </citation>
    <scope>NUCLEOTIDE SEQUENCE [LARGE SCALE GENOMIC DNA]</scope>
</reference>
<keyword evidence="5" id="KW-1015">Disulfide bond</keyword>
<dbReference type="Ensembl" id="ENSSHAT00000046669.1">
    <property type="protein sequence ID" value="ENSSHAP00000040699.1"/>
    <property type="gene ID" value="ENSSHAG00000024840.1"/>
</dbReference>
<protein>
    <recommendedName>
        <fullName evidence="6">C-type lectin domain-containing protein</fullName>
    </recommendedName>
</protein>
<dbReference type="PROSITE" id="PS50041">
    <property type="entry name" value="C_TYPE_LECTIN_2"/>
    <property type="match status" value="1"/>
</dbReference>
<dbReference type="PANTHER" id="PTHR22799">
    <property type="entry name" value="TETRANECTIN-RELATED"/>
    <property type="match status" value="1"/>
</dbReference>
<dbReference type="Proteomes" id="UP000007648">
    <property type="component" value="Unassembled WGS sequence"/>
</dbReference>
<dbReference type="GO" id="GO:0008083">
    <property type="term" value="F:growth factor activity"/>
    <property type="evidence" value="ECO:0007669"/>
    <property type="project" value="TreeGrafter"/>
</dbReference>
<dbReference type="GO" id="GO:0005615">
    <property type="term" value="C:extracellular space"/>
    <property type="evidence" value="ECO:0007669"/>
    <property type="project" value="TreeGrafter"/>
</dbReference>
<evidence type="ECO:0000256" key="3">
    <source>
        <dbReference type="ARBA" id="ARBA00022729"/>
    </source>
</evidence>
<evidence type="ECO:0000313" key="7">
    <source>
        <dbReference type="Ensembl" id="ENSSHAP00000040699.1"/>
    </source>
</evidence>
<dbReference type="SUPFAM" id="SSF56436">
    <property type="entry name" value="C-type lectin-like"/>
    <property type="match status" value="1"/>
</dbReference>
<feature type="domain" description="C-type lectin" evidence="6">
    <location>
        <begin position="63"/>
        <end position="162"/>
    </location>
</feature>
<dbReference type="AlphaFoldDB" id="A0A7N4PPT7"/>
<evidence type="ECO:0000256" key="1">
    <source>
        <dbReference type="ARBA" id="ARBA00004613"/>
    </source>
</evidence>
<reference evidence="7" key="2">
    <citation type="submission" date="2025-08" db="UniProtKB">
        <authorList>
            <consortium name="Ensembl"/>
        </authorList>
    </citation>
    <scope>IDENTIFICATION</scope>
</reference>